<proteinExistence type="predicted"/>
<evidence type="ECO:0000313" key="1">
    <source>
        <dbReference type="EMBL" id="KAA8522040.1"/>
    </source>
</evidence>
<reference evidence="1 2" key="1">
    <citation type="submission" date="2019-09" db="EMBL/GenBank/DDBJ databases">
        <title>A chromosome-level genome assembly of the Chinese tupelo Nyssa sinensis.</title>
        <authorList>
            <person name="Yang X."/>
            <person name="Kang M."/>
            <person name="Yang Y."/>
            <person name="Xiong H."/>
            <person name="Wang M."/>
            <person name="Zhang Z."/>
            <person name="Wang Z."/>
            <person name="Wu H."/>
            <person name="Ma T."/>
            <person name="Liu J."/>
            <person name="Xi Z."/>
        </authorList>
    </citation>
    <scope>NUCLEOTIDE SEQUENCE [LARGE SCALE GENOMIC DNA]</scope>
    <source>
        <strain evidence="1">J267</strain>
        <tissue evidence="1">Leaf</tissue>
    </source>
</reference>
<gene>
    <name evidence="1" type="ORF">F0562_012646</name>
</gene>
<name>A0A5J4ZUL1_9ASTE</name>
<protein>
    <submittedName>
        <fullName evidence="1">Uncharacterized protein</fullName>
    </submittedName>
</protein>
<dbReference type="EMBL" id="CM018048">
    <property type="protein sequence ID" value="KAA8522040.1"/>
    <property type="molecule type" value="Genomic_DNA"/>
</dbReference>
<evidence type="ECO:0000313" key="2">
    <source>
        <dbReference type="Proteomes" id="UP000325577"/>
    </source>
</evidence>
<sequence>MRRLVHCAIPPDQCGALLGSCTVTQQGGGKTKNGGMGISPSWDGMGSRPVEVIQANFQASNICSGPNPLTQHELGLSYSSGA</sequence>
<accession>A0A5J4ZUL1</accession>
<keyword evidence="2" id="KW-1185">Reference proteome</keyword>
<dbReference type="AlphaFoldDB" id="A0A5J4ZUL1"/>
<dbReference type="Proteomes" id="UP000325577">
    <property type="component" value="Linkage Group LG5"/>
</dbReference>
<organism evidence="1 2">
    <name type="scientific">Nyssa sinensis</name>
    <dbReference type="NCBI Taxonomy" id="561372"/>
    <lineage>
        <taxon>Eukaryota</taxon>
        <taxon>Viridiplantae</taxon>
        <taxon>Streptophyta</taxon>
        <taxon>Embryophyta</taxon>
        <taxon>Tracheophyta</taxon>
        <taxon>Spermatophyta</taxon>
        <taxon>Magnoliopsida</taxon>
        <taxon>eudicotyledons</taxon>
        <taxon>Gunneridae</taxon>
        <taxon>Pentapetalae</taxon>
        <taxon>asterids</taxon>
        <taxon>Cornales</taxon>
        <taxon>Nyssaceae</taxon>
        <taxon>Nyssa</taxon>
    </lineage>
</organism>